<evidence type="ECO:0000313" key="2">
    <source>
        <dbReference type="Proteomes" id="UP000036873"/>
    </source>
</evidence>
<proteinExistence type="predicted"/>
<accession>A0A0L6U2P1</accession>
<dbReference type="InterPro" id="IPR036412">
    <property type="entry name" value="HAD-like_sf"/>
</dbReference>
<name>A0A0L6U2P1_9FIRM</name>
<gene>
    <name evidence="1" type="ORF">AKG39_03390</name>
</gene>
<dbReference type="Proteomes" id="UP000036873">
    <property type="component" value="Unassembled WGS sequence"/>
</dbReference>
<dbReference type="GO" id="GO:0016791">
    <property type="term" value="F:phosphatase activity"/>
    <property type="evidence" value="ECO:0007669"/>
    <property type="project" value="TreeGrafter"/>
</dbReference>
<dbReference type="InterPro" id="IPR023198">
    <property type="entry name" value="PGP-like_dom2"/>
</dbReference>
<keyword evidence="2" id="KW-1185">Reference proteome</keyword>
<dbReference type="InterPro" id="IPR023214">
    <property type="entry name" value="HAD_sf"/>
</dbReference>
<dbReference type="AlphaFoldDB" id="A0A0L6U2P1"/>
<dbReference type="STRING" id="52689.AKG39_03390"/>
<evidence type="ECO:0000313" key="1">
    <source>
        <dbReference type="EMBL" id="KNZ42784.1"/>
    </source>
</evidence>
<dbReference type="PANTHER" id="PTHR18901">
    <property type="entry name" value="2-DEOXYGLUCOSE-6-PHOSPHATE PHOSPHATASE 2"/>
    <property type="match status" value="1"/>
</dbReference>
<sequence>MITQQTQAIIFDFDGTLVDSMGLWHLIDIEYLGKRGLTCPNDLSTEISGKSFTETAHYFKKRFSLPDSIEAIKFEWDTMSRENILSKIDFKPGALAFLSWLFTHHIPMAIATSNTRSTLELFLPHYGIAHYFHSLHFTCEVGMGKPSPDVFLAAAKSLAVSPENCLVFEDTLEGIHGALAAGMRVISVDDKYQYHCLDSIQNATLCHIENFEELMNEDFYEHFFGGGLV</sequence>
<reference evidence="1" key="1">
    <citation type="submission" date="2015-07" db="EMBL/GenBank/DDBJ databases">
        <title>MeaNS - Measles Nucleotide Surveillance Program.</title>
        <authorList>
            <person name="Tran T."/>
            <person name="Druce J."/>
        </authorList>
    </citation>
    <scope>NUCLEOTIDE SEQUENCE</scope>
    <source>
        <strain evidence="1">DSM 8239</strain>
    </source>
</reference>
<dbReference type="SFLD" id="SFLDG01129">
    <property type="entry name" value="C1.5:_HAD__Beta-PGM__Phosphata"/>
    <property type="match status" value="1"/>
</dbReference>
<dbReference type="PANTHER" id="PTHR18901:SF38">
    <property type="entry name" value="PSEUDOURIDINE-5'-PHOSPHATASE"/>
    <property type="match status" value="1"/>
</dbReference>
<protein>
    <recommendedName>
        <fullName evidence="3">HAD family hydrolase</fullName>
    </recommendedName>
</protein>
<dbReference type="EMBL" id="LGYO01000008">
    <property type="protein sequence ID" value="KNZ42784.1"/>
    <property type="molecule type" value="Genomic_DNA"/>
</dbReference>
<evidence type="ECO:0008006" key="3">
    <source>
        <dbReference type="Google" id="ProtNLM"/>
    </source>
</evidence>
<dbReference type="CDD" id="cd07505">
    <property type="entry name" value="HAD_BPGM-like"/>
    <property type="match status" value="1"/>
</dbReference>
<dbReference type="Pfam" id="PF13419">
    <property type="entry name" value="HAD_2"/>
    <property type="match status" value="1"/>
</dbReference>
<dbReference type="PRINTS" id="PR00413">
    <property type="entry name" value="HADHALOGNASE"/>
</dbReference>
<dbReference type="SUPFAM" id="SSF56784">
    <property type="entry name" value="HAD-like"/>
    <property type="match status" value="1"/>
</dbReference>
<dbReference type="NCBIfam" id="TIGR01509">
    <property type="entry name" value="HAD-SF-IA-v3"/>
    <property type="match status" value="1"/>
</dbReference>
<dbReference type="Gene3D" id="3.40.50.1000">
    <property type="entry name" value="HAD superfamily/HAD-like"/>
    <property type="match status" value="1"/>
</dbReference>
<dbReference type="SFLD" id="SFLDS00003">
    <property type="entry name" value="Haloacid_Dehalogenase"/>
    <property type="match status" value="1"/>
</dbReference>
<organism evidence="1 2">
    <name type="scientific">Acetobacterium bakii</name>
    <dbReference type="NCBI Taxonomy" id="52689"/>
    <lineage>
        <taxon>Bacteria</taxon>
        <taxon>Bacillati</taxon>
        <taxon>Bacillota</taxon>
        <taxon>Clostridia</taxon>
        <taxon>Eubacteriales</taxon>
        <taxon>Eubacteriaceae</taxon>
        <taxon>Acetobacterium</taxon>
    </lineage>
</organism>
<dbReference type="InterPro" id="IPR006439">
    <property type="entry name" value="HAD-SF_hydro_IA"/>
</dbReference>
<dbReference type="RefSeq" id="WP_050738955.1">
    <property type="nucleotide sequence ID" value="NZ_LGYO01000008.1"/>
</dbReference>
<comment type="caution">
    <text evidence="1">The sequence shown here is derived from an EMBL/GenBank/DDBJ whole genome shotgun (WGS) entry which is preliminary data.</text>
</comment>
<dbReference type="OrthoDB" id="9797743at2"/>
<dbReference type="Gene3D" id="1.10.150.240">
    <property type="entry name" value="Putative phosphatase, domain 2"/>
    <property type="match status" value="1"/>
</dbReference>
<dbReference type="InterPro" id="IPR041492">
    <property type="entry name" value="HAD_2"/>
</dbReference>